<protein>
    <submittedName>
        <fullName evidence="1">Uncharacterized protein</fullName>
    </submittedName>
</protein>
<gene>
    <name evidence="1" type="ORF">CU100_13150</name>
</gene>
<evidence type="ECO:0000313" key="1">
    <source>
        <dbReference type="EMBL" id="PSH58529.1"/>
    </source>
</evidence>
<organism evidence="1 2">
    <name type="scientific">Phyllobacterium endophyticum</name>
    <dbReference type="NCBI Taxonomy" id="1149773"/>
    <lineage>
        <taxon>Bacteria</taxon>
        <taxon>Pseudomonadati</taxon>
        <taxon>Pseudomonadota</taxon>
        <taxon>Alphaproteobacteria</taxon>
        <taxon>Hyphomicrobiales</taxon>
        <taxon>Phyllobacteriaceae</taxon>
        <taxon>Phyllobacterium</taxon>
    </lineage>
</organism>
<keyword evidence="2" id="KW-1185">Reference proteome</keyword>
<dbReference type="AlphaFoldDB" id="A0A2P7AWE0"/>
<sequence length="140" mass="15028">MLNLRLPALAFAALAIYGLATVNGIAASPSGRFCGEAISSGDYQDVETNLNIDADGRLSGTYELEEPDGRVEGTLIEHALEHGTSRTLVWTDKYGTGLLSLEFSSNFDRFEGSWGGSVNGRFEAPSHSWNGVRCRLDLAG</sequence>
<reference evidence="2" key="1">
    <citation type="submission" date="2017-11" db="EMBL/GenBank/DDBJ databases">
        <authorList>
            <person name="Kuznetsova I."/>
            <person name="Sazanova A."/>
            <person name="Chirak E."/>
            <person name="Safronova V."/>
            <person name="Willems A."/>
        </authorList>
    </citation>
    <scope>NUCLEOTIDE SEQUENCE [LARGE SCALE GENOMIC DNA]</scope>
    <source>
        <strain evidence="2">PEPV15</strain>
    </source>
</reference>
<dbReference type="EMBL" id="PGGN01000002">
    <property type="protein sequence ID" value="PSH58529.1"/>
    <property type="molecule type" value="Genomic_DNA"/>
</dbReference>
<dbReference type="RefSeq" id="WP_106716972.1">
    <property type="nucleotide sequence ID" value="NZ_JACHXT010000001.1"/>
</dbReference>
<comment type="caution">
    <text evidence="1">The sequence shown here is derived from an EMBL/GenBank/DDBJ whole genome shotgun (WGS) entry which is preliminary data.</text>
</comment>
<proteinExistence type="predicted"/>
<evidence type="ECO:0000313" key="2">
    <source>
        <dbReference type="Proteomes" id="UP000241158"/>
    </source>
</evidence>
<dbReference type="Proteomes" id="UP000241158">
    <property type="component" value="Unassembled WGS sequence"/>
</dbReference>
<accession>A0A2P7AWE0</accession>
<name>A0A2P7AWE0_9HYPH</name>
<dbReference type="OrthoDB" id="573382at2"/>